<dbReference type="InterPro" id="IPR051782">
    <property type="entry name" value="ABC_Transporter_VariousFunc"/>
</dbReference>
<dbReference type="SUPFAM" id="SSF52540">
    <property type="entry name" value="P-loop containing nucleoside triphosphate hydrolases"/>
    <property type="match status" value="1"/>
</dbReference>
<dbReference type="Pfam" id="PF00005">
    <property type="entry name" value="ABC_tran"/>
    <property type="match status" value="1"/>
</dbReference>
<evidence type="ECO:0000259" key="4">
    <source>
        <dbReference type="PROSITE" id="PS50893"/>
    </source>
</evidence>
<feature type="domain" description="ABC transporter" evidence="4">
    <location>
        <begin position="2"/>
        <end position="220"/>
    </location>
</feature>
<dbReference type="Proteomes" id="UP000184241">
    <property type="component" value="Unassembled WGS sequence"/>
</dbReference>
<dbReference type="RefSeq" id="WP_073019118.1">
    <property type="nucleotide sequence ID" value="NZ_FQXU01000006.1"/>
</dbReference>
<dbReference type="AlphaFoldDB" id="A0A1M5YHX6"/>
<evidence type="ECO:0000256" key="2">
    <source>
        <dbReference type="ARBA" id="ARBA00022741"/>
    </source>
</evidence>
<proteinExistence type="predicted"/>
<dbReference type="SMART" id="SM00382">
    <property type="entry name" value="AAA"/>
    <property type="match status" value="1"/>
</dbReference>
<name>A0A1M5YHX6_9CLOT</name>
<dbReference type="GO" id="GO:0005524">
    <property type="term" value="F:ATP binding"/>
    <property type="evidence" value="ECO:0007669"/>
    <property type="project" value="UniProtKB-KW"/>
</dbReference>
<dbReference type="PANTHER" id="PTHR42939:SF1">
    <property type="entry name" value="ABC TRANSPORTER ATP-BINDING PROTEIN ALBC-RELATED"/>
    <property type="match status" value="1"/>
</dbReference>
<dbReference type="Gene3D" id="3.40.50.300">
    <property type="entry name" value="P-loop containing nucleotide triphosphate hydrolases"/>
    <property type="match status" value="1"/>
</dbReference>
<keyword evidence="1" id="KW-0813">Transport</keyword>
<protein>
    <submittedName>
        <fullName evidence="5">ABC-2 type transport system ATP-binding protein</fullName>
    </submittedName>
</protein>
<dbReference type="GO" id="GO:0016887">
    <property type="term" value="F:ATP hydrolysis activity"/>
    <property type="evidence" value="ECO:0007669"/>
    <property type="project" value="InterPro"/>
</dbReference>
<evidence type="ECO:0000313" key="6">
    <source>
        <dbReference type="Proteomes" id="UP000184241"/>
    </source>
</evidence>
<keyword evidence="2" id="KW-0547">Nucleotide-binding</keyword>
<accession>A0A1M5YHX6</accession>
<dbReference type="PANTHER" id="PTHR42939">
    <property type="entry name" value="ABC TRANSPORTER ATP-BINDING PROTEIN ALBC-RELATED"/>
    <property type="match status" value="1"/>
</dbReference>
<organism evidence="5 6">
    <name type="scientific">Clostridium intestinale DSM 6191</name>
    <dbReference type="NCBI Taxonomy" id="1121320"/>
    <lineage>
        <taxon>Bacteria</taxon>
        <taxon>Bacillati</taxon>
        <taxon>Bacillota</taxon>
        <taxon>Clostridia</taxon>
        <taxon>Eubacteriales</taxon>
        <taxon>Clostridiaceae</taxon>
        <taxon>Clostridium</taxon>
    </lineage>
</organism>
<dbReference type="EMBL" id="FQXU01000006">
    <property type="protein sequence ID" value="SHI11508.1"/>
    <property type="molecule type" value="Genomic_DNA"/>
</dbReference>
<dbReference type="InterPro" id="IPR003593">
    <property type="entry name" value="AAA+_ATPase"/>
</dbReference>
<keyword evidence="3 5" id="KW-0067">ATP-binding</keyword>
<evidence type="ECO:0000313" key="5">
    <source>
        <dbReference type="EMBL" id="SHI11508.1"/>
    </source>
</evidence>
<dbReference type="InterPro" id="IPR003439">
    <property type="entry name" value="ABC_transporter-like_ATP-bd"/>
</dbReference>
<gene>
    <name evidence="5" type="ORF">SAMN02745941_02006</name>
</gene>
<dbReference type="InterPro" id="IPR027417">
    <property type="entry name" value="P-loop_NTPase"/>
</dbReference>
<evidence type="ECO:0000256" key="1">
    <source>
        <dbReference type="ARBA" id="ARBA00022448"/>
    </source>
</evidence>
<sequence length="220" mass="25367">MYVISNITKKYDDKTVFENISFNLPEKSVISLIGNNGVGKTTLLNILSGIIRFKGNVEYNGITLKDNYIEYMKNVVLISNNSFLYEYLTLDEHVKLAFSLSENLNREEFDMMLNKLIQVLNVEEYKNIIVKNLSLGTRQKVLIIISMLAMPKVILFDEPFVNLDQSSVDKLLTFLNDYNNKNNSIIIFSTHSKDRRLLEFTTHILEIIDSKTVILKGVNR</sequence>
<reference evidence="5 6" key="1">
    <citation type="submission" date="2016-11" db="EMBL/GenBank/DDBJ databases">
        <authorList>
            <person name="Jaros S."/>
            <person name="Januszkiewicz K."/>
            <person name="Wedrychowicz H."/>
        </authorList>
    </citation>
    <scope>NUCLEOTIDE SEQUENCE [LARGE SCALE GENOMIC DNA]</scope>
    <source>
        <strain evidence="5 6">DSM 6191</strain>
    </source>
</reference>
<evidence type="ECO:0000256" key="3">
    <source>
        <dbReference type="ARBA" id="ARBA00022840"/>
    </source>
</evidence>
<dbReference type="PROSITE" id="PS50893">
    <property type="entry name" value="ABC_TRANSPORTER_2"/>
    <property type="match status" value="1"/>
</dbReference>